<feature type="signal peptide" evidence="1">
    <location>
        <begin position="1"/>
        <end position="18"/>
    </location>
</feature>
<evidence type="ECO:0000313" key="2">
    <source>
        <dbReference type="EMBL" id="MBK9716989.1"/>
    </source>
</evidence>
<organism evidence="2 3">
    <name type="scientific">Candidatus Defluviibacterium haderslevense</name>
    <dbReference type="NCBI Taxonomy" id="2981993"/>
    <lineage>
        <taxon>Bacteria</taxon>
        <taxon>Pseudomonadati</taxon>
        <taxon>Bacteroidota</taxon>
        <taxon>Saprospiria</taxon>
        <taxon>Saprospirales</taxon>
        <taxon>Saprospiraceae</taxon>
        <taxon>Candidatus Defluviibacterium</taxon>
    </lineage>
</organism>
<evidence type="ECO:0000313" key="3">
    <source>
        <dbReference type="Proteomes" id="UP000808349"/>
    </source>
</evidence>
<comment type="caution">
    <text evidence="2">The sequence shown here is derived from an EMBL/GenBank/DDBJ whole genome shotgun (WGS) entry which is preliminary data.</text>
</comment>
<gene>
    <name evidence="2" type="ORF">IPO85_05665</name>
</gene>
<sequence length="221" mass="25511">MKYYLGFILLCIAFSVDAQSPKQIVHSCVKKFELINSYKAKVHLDFDLPDINMKSRDAKVYYKKPNKFKIKSQGILFLPKQNPYESFDLLRDTNAYTAVLVNEEIVQQKKCKIILVVPTKQEDIILCKLWIEDRNQLIYKIQLTTKSNGTILADYYYGSYIKSGLPDKTIYEIEMNKFKIPKALAVDLNGKKKVKKSTGANTGTIQMLFTEYQINIPVTEI</sequence>
<reference evidence="2 3" key="1">
    <citation type="submission" date="2020-10" db="EMBL/GenBank/DDBJ databases">
        <title>Connecting structure to function with the recovery of over 1000 high-quality activated sludge metagenome-assembled genomes encoding full-length rRNA genes using long-read sequencing.</title>
        <authorList>
            <person name="Singleton C.M."/>
            <person name="Petriglieri F."/>
            <person name="Kristensen J.M."/>
            <person name="Kirkegaard R.H."/>
            <person name="Michaelsen T.Y."/>
            <person name="Andersen M.H."/>
            <person name="Karst S.M."/>
            <person name="Dueholm M.S."/>
            <person name="Nielsen P.H."/>
            <person name="Albertsen M."/>
        </authorList>
    </citation>
    <scope>NUCLEOTIDE SEQUENCE [LARGE SCALE GENOMIC DNA]</scope>
    <source>
        <strain evidence="2">Ribe_18-Q3-R11-54_BAT3C.373</strain>
    </source>
</reference>
<keyword evidence="1" id="KW-0732">Signal</keyword>
<proteinExistence type="predicted"/>
<evidence type="ECO:0000256" key="1">
    <source>
        <dbReference type="SAM" id="SignalP"/>
    </source>
</evidence>
<protein>
    <recommendedName>
        <fullName evidence="4">Outer membrane lipoprotein-sorting protein</fullName>
    </recommendedName>
</protein>
<name>A0A9D7S927_9BACT</name>
<dbReference type="EMBL" id="JADKFW010000004">
    <property type="protein sequence ID" value="MBK9716989.1"/>
    <property type="molecule type" value="Genomic_DNA"/>
</dbReference>
<feature type="chain" id="PRO_5039413029" description="Outer membrane lipoprotein-sorting protein" evidence="1">
    <location>
        <begin position="19"/>
        <end position="221"/>
    </location>
</feature>
<dbReference type="Proteomes" id="UP000808349">
    <property type="component" value="Unassembled WGS sequence"/>
</dbReference>
<dbReference type="AlphaFoldDB" id="A0A9D7S927"/>
<accession>A0A9D7S927</accession>
<evidence type="ECO:0008006" key="4">
    <source>
        <dbReference type="Google" id="ProtNLM"/>
    </source>
</evidence>